<dbReference type="RefSeq" id="WP_211333541.1">
    <property type="nucleotide sequence ID" value="NZ_RKHR01000003.1"/>
</dbReference>
<gene>
    <name evidence="2" type="ORF">EDC56_0635</name>
</gene>
<organism evidence="2 3">
    <name type="scientific">Sinobacterium caligoides</name>
    <dbReference type="NCBI Taxonomy" id="933926"/>
    <lineage>
        <taxon>Bacteria</taxon>
        <taxon>Pseudomonadati</taxon>
        <taxon>Pseudomonadota</taxon>
        <taxon>Gammaproteobacteria</taxon>
        <taxon>Cellvibrionales</taxon>
        <taxon>Spongiibacteraceae</taxon>
        <taxon>Sinobacterium</taxon>
    </lineage>
</organism>
<evidence type="ECO:0000313" key="2">
    <source>
        <dbReference type="EMBL" id="ROS05110.1"/>
    </source>
</evidence>
<dbReference type="InterPro" id="IPR036390">
    <property type="entry name" value="WH_DNA-bd_sf"/>
</dbReference>
<proteinExistence type="predicted"/>
<dbReference type="PRINTS" id="PR00598">
    <property type="entry name" value="HTHMARR"/>
</dbReference>
<dbReference type="Proteomes" id="UP000275394">
    <property type="component" value="Unassembled WGS sequence"/>
</dbReference>
<evidence type="ECO:0000313" key="3">
    <source>
        <dbReference type="Proteomes" id="UP000275394"/>
    </source>
</evidence>
<dbReference type="Gene3D" id="1.10.10.10">
    <property type="entry name" value="Winged helix-like DNA-binding domain superfamily/Winged helix DNA-binding domain"/>
    <property type="match status" value="1"/>
</dbReference>
<dbReference type="GO" id="GO:0006950">
    <property type="term" value="P:response to stress"/>
    <property type="evidence" value="ECO:0007669"/>
    <property type="project" value="TreeGrafter"/>
</dbReference>
<accession>A0A3N2DZ63</accession>
<dbReference type="AlphaFoldDB" id="A0A3N2DZ63"/>
<dbReference type="InterPro" id="IPR000835">
    <property type="entry name" value="HTH_MarR-typ"/>
</dbReference>
<keyword evidence="3" id="KW-1185">Reference proteome</keyword>
<name>A0A3N2DZ63_9GAMM</name>
<dbReference type="SMART" id="SM00347">
    <property type="entry name" value="HTH_MARR"/>
    <property type="match status" value="1"/>
</dbReference>
<dbReference type="GO" id="GO:0003700">
    <property type="term" value="F:DNA-binding transcription factor activity"/>
    <property type="evidence" value="ECO:0007669"/>
    <property type="project" value="InterPro"/>
</dbReference>
<sequence length="148" mass="16712">MPNLLVDVPELNLSASFMMGLAHKRFRVTANQALCDEVDITLEMFGALATLDHHPGITQQQLSDILQRERSATKRLVDNCIKRELITACKGESENKKARYLSLTPLGSSTKERSSQLMAEVRKQFFSALSPEEEATLYRLCRQLVTEQ</sequence>
<dbReference type="PANTHER" id="PTHR33164">
    <property type="entry name" value="TRANSCRIPTIONAL REGULATOR, MARR FAMILY"/>
    <property type="match status" value="1"/>
</dbReference>
<feature type="domain" description="HTH marR-type" evidence="1">
    <location>
        <begin position="12"/>
        <end position="146"/>
    </location>
</feature>
<evidence type="ECO:0000259" key="1">
    <source>
        <dbReference type="PROSITE" id="PS50995"/>
    </source>
</evidence>
<dbReference type="EMBL" id="RKHR01000003">
    <property type="protein sequence ID" value="ROS05110.1"/>
    <property type="molecule type" value="Genomic_DNA"/>
</dbReference>
<dbReference type="InterPro" id="IPR036388">
    <property type="entry name" value="WH-like_DNA-bd_sf"/>
</dbReference>
<reference evidence="2 3" key="1">
    <citation type="submission" date="2018-11" db="EMBL/GenBank/DDBJ databases">
        <title>Genomic Encyclopedia of Type Strains, Phase IV (KMG-IV): sequencing the most valuable type-strain genomes for metagenomic binning, comparative biology and taxonomic classification.</title>
        <authorList>
            <person name="Goeker M."/>
        </authorList>
    </citation>
    <scope>NUCLEOTIDE SEQUENCE [LARGE SCALE GENOMIC DNA]</scope>
    <source>
        <strain evidence="2 3">DSM 100316</strain>
    </source>
</reference>
<dbReference type="Pfam" id="PF12802">
    <property type="entry name" value="MarR_2"/>
    <property type="match status" value="1"/>
</dbReference>
<dbReference type="SUPFAM" id="SSF46785">
    <property type="entry name" value="Winged helix' DNA-binding domain"/>
    <property type="match status" value="1"/>
</dbReference>
<keyword evidence="2" id="KW-0238">DNA-binding</keyword>
<protein>
    <submittedName>
        <fullName evidence="2">DNA-binding MarR family transcriptional regulator</fullName>
    </submittedName>
</protein>
<dbReference type="PROSITE" id="PS50995">
    <property type="entry name" value="HTH_MARR_2"/>
    <property type="match status" value="1"/>
</dbReference>
<dbReference type="InterPro" id="IPR039422">
    <property type="entry name" value="MarR/SlyA-like"/>
</dbReference>
<dbReference type="PANTHER" id="PTHR33164:SF57">
    <property type="entry name" value="MARR-FAMILY TRANSCRIPTIONAL REGULATOR"/>
    <property type="match status" value="1"/>
</dbReference>
<comment type="caution">
    <text evidence="2">The sequence shown here is derived from an EMBL/GenBank/DDBJ whole genome shotgun (WGS) entry which is preliminary data.</text>
</comment>
<dbReference type="GO" id="GO:0003677">
    <property type="term" value="F:DNA binding"/>
    <property type="evidence" value="ECO:0007669"/>
    <property type="project" value="UniProtKB-KW"/>
</dbReference>